<evidence type="ECO:0000313" key="2">
    <source>
        <dbReference type="EMBL" id="KAF9991829.1"/>
    </source>
</evidence>
<gene>
    <name evidence="2" type="ORF">BGZ65_000028</name>
</gene>
<name>A0A9P6MCL7_9FUNG</name>
<evidence type="ECO:0000313" key="3">
    <source>
        <dbReference type="Proteomes" id="UP000749646"/>
    </source>
</evidence>
<organism evidence="2 3">
    <name type="scientific">Modicella reniformis</name>
    <dbReference type="NCBI Taxonomy" id="1440133"/>
    <lineage>
        <taxon>Eukaryota</taxon>
        <taxon>Fungi</taxon>
        <taxon>Fungi incertae sedis</taxon>
        <taxon>Mucoromycota</taxon>
        <taxon>Mortierellomycotina</taxon>
        <taxon>Mortierellomycetes</taxon>
        <taxon>Mortierellales</taxon>
        <taxon>Mortierellaceae</taxon>
        <taxon>Modicella</taxon>
    </lineage>
</organism>
<accession>A0A9P6MCL7</accession>
<sequence>AILSRREIDDLIGYQERNYEDTPPNQTAEEDALDVPPNQDAEEDALDVPCQYPACTPVGVGTPEEMREGAMAWFDFQKRQGEAEAAIKRIRKEDLNRMPQQR</sequence>
<comment type="caution">
    <text evidence="2">The sequence shown here is derived from an EMBL/GenBank/DDBJ whole genome shotgun (WGS) entry which is preliminary data.</text>
</comment>
<feature type="non-terminal residue" evidence="2">
    <location>
        <position position="102"/>
    </location>
</feature>
<reference evidence="2" key="1">
    <citation type="journal article" date="2020" name="Fungal Divers.">
        <title>Resolving the Mortierellaceae phylogeny through synthesis of multi-gene phylogenetics and phylogenomics.</title>
        <authorList>
            <person name="Vandepol N."/>
            <person name="Liber J."/>
            <person name="Desiro A."/>
            <person name="Na H."/>
            <person name="Kennedy M."/>
            <person name="Barry K."/>
            <person name="Grigoriev I.V."/>
            <person name="Miller A.N."/>
            <person name="O'Donnell K."/>
            <person name="Stajich J.E."/>
            <person name="Bonito G."/>
        </authorList>
    </citation>
    <scope>NUCLEOTIDE SEQUENCE</scope>
    <source>
        <strain evidence="2">MES-2147</strain>
    </source>
</reference>
<feature type="region of interest" description="Disordered" evidence="1">
    <location>
        <begin position="1"/>
        <end position="48"/>
    </location>
</feature>
<feature type="non-terminal residue" evidence="2">
    <location>
        <position position="1"/>
    </location>
</feature>
<dbReference type="Proteomes" id="UP000749646">
    <property type="component" value="Unassembled WGS sequence"/>
</dbReference>
<keyword evidence="3" id="KW-1185">Reference proteome</keyword>
<dbReference type="AlphaFoldDB" id="A0A9P6MCL7"/>
<evidence type="ECO:0000256" key="1">
    <source>
        <dbReference type="SAM" id="MobiDB-lite"/>
    </source>
</evidence>
<protein>
    <submittedName>
        <fullName evidence="2">Uncharacterized protein</fullName>
    </submittedName>
</protein>
<proteinExistence type="predicted"/>
<dbReference type="EMBL" id="JAAAHW010002503">
    <property type="protein sequence ID" value="KAF9991829.1"/>
    <property type="molecule type" value="Genomic_DNA"/>
</dbReference>